<comment type="caution">
    <text evidence="1">The sequence shown here is derived from an EMBL/GenBank/DDBJ whole genome shotgun (WGS) entry which is preliminary data.</text>
</comment>
<dbReference type="EMBL" id="JNBR01000045">
    <property type="protein sequence ID" value="OQR99695.1"/>
    <property type="molecule type" value="Genomic_DNA"/>
</dbReference>
<proteinExistence type="predicted"/>
<sequence length="104" mass="11313">MTATTAARSTSAVEPAVDVKVVGAIAANVWAETFFPSEELSVNFLEFQKGKCLAETSAGVGYLLCAFSDGKAPMGLLKKKLETLQPYLKKRCKRSRSNLRNQAR</sequence>
<dbReference type="OrthoDB" id="271745at2759"/>
<reference evidence="1 2" key="1">
    <citation type="journal article" date="2014" name="Genome Biol. Evol.">
        <title>The secreted proteins of Achlya hypogyna and Thraustotheca clavata identify the ancestral oomycete secretome and reveal gene acquisitions by horizontal gene transfer.</title>
        <authorList>
            <person name="Misner I."/>
            <person name="Blouin N."/>
            <person name="Leonard G."/>
            <person name="Richards T.A."/>
            <person name="Lane C.E."/>
        </authorList>
    </citation>
    <scope>NUCLEOTIDE SEQUENCE [LARGE SCALE GENOMIC DNA]</scope>
    <source>
        <strain evidence="1 2">ATCC 48635</strain>
    </source>
</reference>
<accession>A0A1V9ZNX0</accession>
<name>A0A1V9ZNX0_ACHHY</name>
<protein>
    <submittedName>
        <fullName evidence="1">Uncharacterized protein</fullName>
    </submittedName>
</protein>
<keyword evidence="2" id="KW-1185">Reference proteome</keyword>
<evidence type="ECO:0000313" key="1">
    <source>
        <dbReference type="EMBL" id="OQR99695.1"/>
    </source>
</evidence>
<organism evidence="1 2">
    <name type="scientific">Achlya hypogyna</name>
    <name type="common">Oomycete</name>
    <name type="synonym">Protoachlya hypogyna</name>
    <dbReference type="NCBI Taxonomy" id="1202772"/>
    <lineage>
        <taxon>Eukaryota</taxon>
        <taxon>Sar</taxon>
        <taxon>Stramenopiles</taxon>
        <taxon>Oomycota</taxon>
        <taxon>Saprolegniomycetes</taxon>
        <taxon>Saprolegniales</taxon>
        <taxon>Achlyaceae</taxon>
        <taxon>Achlya</taxon>
    </lineage>
</organism>
<dbReference type="AlphaFoldDB" id="A0A1V9ZNX0"/>
<evidence type="ECO:0000313" key="2">
    <source>
        <dbReference type="Proteomes" id="UP000243579"/>
    </source>
</evidence>
<dbReference type="Proteomes" id="UP000243579">
    <property type="component" value="Unassembled WGS sequence"/>
</dbReference>
<dbReference type="STRING" id="1202772.A0A1V9ZNX0"/>
<gene>
    <name evidence="1" type="ORF">ACHHYP_04943</name>
</gene>
<dbReference type="Gene3D" id="3.30.450.30">
    <property type="entry name" value="Dynein light chain 2a, cytoplasmic"/>
    <property type="match status" value="1"/>
</dbReference>
<dbReference type="SUPFAM" id="SSF103196">
    <property type="entry name" value="Roadblock/LC7 domain"/>
    <property type="match status" value="1"/>
</dbReference>